<evidence type="ECO:0000313" key="9">
    <source>
        <dbReference type="Proteomes" id="UP000288216"/>
    </source>
</evidence>
<feature type="domain" description="MARVEL" evidence="7">
    <location>
        <begin position="30"/>
        <end position="163"/>
    </location>
</feature>
<dbReference type="GO" id="GO:0016020">
    <property type="term" value="C:membrane"/>
    <property type="evidence" value="ECO:0007669"/>
    <property type="project" value="UniProtKB-SubCell"/>
</dbReference>
<dbReference type="PANTHER" id="PTHR22776:SF10">
    <property type="entry name" value="CKLF-LIKE MARVEL TRANSMEMBRANE DOMAIN-CONTAINING PROTEIN 8"/>
    <property type="match status" value="1"/>
</dbReference>
<organism evidence="8 9">
    <name type="scientific">Scyliorhinus torazame</name>
    <name type="common">Cloudy catshark</name>
    <name type="synonym">Catulus torazame</name>
    <dbReference type="NCBI Taxonomy" id="75743"/>
    <lineage>
        <taxon>Eukaryota</taxon>
        <taxon>Metazoa</taxon>
        <taxon>Chordata</taxon>
        <taxon>Craniata</taxon>
        <taxon>Vertebrata</taxon>
        <taxon>Chondrichthyes</taxon>
        <taxon>Elasmobranchii</taxon>
        <taxon>Galeomorphii</taxon>
        <taxon>Galeoidea</taxon>
        <taxon>Carcharhiniformes</taxon>
        <taxon>Scyliorhinidae</taxon>
        <taxon>Scyliorhinus</taxon>
    </lineage>
</organism>
<comment type="subcellular location">
    <subcellularLocation>
        <location evidence="1">Membrane</location>
        <topology evidence="1">Multi-pass membrane protein</topology>
    </subcellularLocation>
</comment>
<dbReference type="STRING" id="75743.A0A401PNJ3"/>
<sequence>MEDRPRTISTTSSTYTASFSSTVRGYDRAFLKTFPGLLMIAEIILGLLVWILIASTEYFSVPAFGWVMFVAVFYWVLTVFFLIFYITMAYTKIPQVPWTTVGLSFNASAALLYLLASIVDAISIKKAGEGTHNYNCWIASTIFAFMVTLCYSGNAYFSFQTWRSRDQGP</sequence>
<evidence type="ECO:0000256" key="1">
    <source>
        <dbReference type="ARBA" id="ARBA00004141"/>
    </source>
</evidence>
<keyword evidence="3 6" id="KW-1133">Transmembrane helix</keyword>
<evidence type="ECO:0000256" key="3">
    <source>
        <dbReference type="ARBA" id="ARBA00022989"/>
    </source>
</evidence>
<dbReference type="EMBL" id="BFAA01001057">
    <property type="protein sequence ID" value="GCB74679.1"/>
    <property type="molecule type" value="Genomic_DNA"/>
</dbReference>
<protein>
    <recommendedName>
        <fullName evidence="7">MARVEL domain-containing protein</fullName>
    </recommendedName>
</protein>
<keyword evidence="9" id="KW-1185">Reference proteome</keyword>
<evidence type="ECO:0000256" key="4">
    <source>
        <dbReference type="ARBA" id="ARBA00023136"/>
    </source>
</evidence>
<evidence type="ECO:0000256" key="2">
    <source>
        <dbReference type="ARBA" id="ARBA00022692"/>
    </source>
</evidence>
<name>A0A401PNJ3_SCYTO</name>
<keyword evidence="4 5" id="KW-0472">Membrane</keyword>
<dbReference type="PANTHER" id="PTHR22776">
    <property type="entry name" value="MARVEL-CONTAINING POTENTIAL LIPID RAFT-ASSOCIATED PROTEIN"/>
    <property type="match status" value="1"/>
</dbReference>
<evidence type="ECO:0000259" key="7">
    <source>
        <dbReference type="PROSITE" id="PS51225"/>
    </source>
</evidence>
<dbReference type="InterPro" id="IPR013295">
    <property type="entry name" value="MAL"/>
</dbReference>
<dbReference type="InterPro" id="IPR050578">
    <property type="entry name" value="MARVEL-CKLF_proteins"/>
</dbReference>
<evidence type="ECO:0000313" key="8">
    <source>
        <dbReference type="EMBL" id="GCB74679.1"/>
    </source>
</evidence>
<feature type="transmembrane region" description="Helical" evidence="6">
    <location>
        <begin position="138"/>
        <end position="157"/>
    </location>
</feature>
<dbReference type="OMA" id="IRHIPWT"/>
<comment type="caution">
    <text evidence="8">The sequence shown here is derived from an EMBL/GenBank/DDBJ whole genome shotgun (WGS) entry which is preliminary data.</text>
</comment>
<keyword evidence="2 5" id="KW-0812">Transmembrane</keyword>
<evidence type="ECO:0000256" key="6">
    <source>
        <dbReference type="SAM" id="Phobius"/>
    </source>
</evidence>
<dbReference type="OrthoDB" id="6481667at2759"/>
<dbReference type="Pfam" id="PF01284">
    <property type="entry name" value="MARVEL"/>
    <property type="match status" value="1"/>
</dbReference>
<dbReference type="InterPro" id="IPR008253">
    <property type="entry name" value="Marvel"/>
</dbReference>
<dbReference type="GO" id="GO:0019911">
    <property type="term" value="F:structural constituent of myelin sheath"/>
    <property type="evidence" value="ECO:0007669"/>
    <property type="project" value="TreeGrafter"/>
</dbReference>
<accession>A0A401PNJ3</accession>
<feature type="transmembrane region" description="Helical" evidence="6">
    <location>
        <begin position="65"/>
        <end position="86"/>
    </location>
</feature>
<dbReference type="GO" id="GO:0042552">
    <property type="term" value="P:myelination"/>
    <property type="evidence" value="ECO:0007669"/>
    <property type="project" value="TreeGrafter"/>
</dbReference>
<reference evidence="8 9" key="1">
    <citation type="journal article" date="2018" name="Nat. Ecol. Evol.">
        <title>Shark genomes provide insights into elasmobranch evolution and the origin of vertebrates.</title>
        <authorList>
            <person name="Hara Y"/>
            <person name="Yamaguchi K"/>
            <person name="Onimaru K"/>
            <person name="Kadota M"/>
            <person name="Koyanagi M"/>
            <person name="Keeley SD"/>
            <person name="Tatsumi K"/>
            <person name="Tanaka K"/>
            <person name="Motone F"/>
            <person name="Kageyama Y"/>
            <person name="Nozu R"/>
            <person name="Adachi N"/>
            <person name="Nishimura O"/>
            <person name="Nakagawa R"/>
            <person name="Tanegashima C"/>
            <person name="Kiyatake I"/>
            <person name="Matsumoto R"/>
            <person name="Murakumo K"/>
            <person name="Nishida K"/>
            <person name="Terakita A"/>
            <person name="Kuratani S"/>
            <person name="Sato K"/>
            <person name="Hyodo S Kuraku.S."/>
        </authorList>
    </citation>
    <scope>NUCLEOTIDE SEQUENCE [LARGE SCALE GENOMIC DNA]</scope>
</reference>
<dbReference type="PRINTS" id="PR01884">
    <property type="entry name" value="MALPROTEIN"/>
</dbReference>
<evidence type="ECO:0000256" key="5">
    <source>
        <dbReference type="PROSITE-ProRule" id="PRU00581"/>
    </source>
</evidence>
<dbReference type="PROSITE" id="PS51225">
    <property type="entry name" value="MARVEL"/>
    <property type="match status" value="1"/>
</dbReference>
<dbReference type="AlphaFoldDB" id="A0A401PNJ3"/>
<proteinExistence type="predicted"/>
<feature type="transmembrane region" description="Helical" evidence="6">
    <location>
        <begin position="34"/>
        <end position="53"/>
    </location>
</feature>
<gene>
    <name evidence="8" type="ORF">scyTo_0003770</name>
</gene>
<dbReference type="Proteomes" id="UP000288216">
    <property type="component" value="Unassembled WGS sequence"/>
</dbReference>
<feature type="transmembrane region" description="Helical" evidence="6">
    <location>
        <begin position="98"/>
        <end position="118"/>
    </location>
</feature>